<dbReference type="PROSITE" id="PS51450">
    <property type="entry name" value="LRR"/>
    <property type="match status" value="2"/>
</dbReference>
<dbReference type="InterPro" id="IPR001611">
    <property type="entry name" value="Leu-rich_rpt"/>
</dbReference>
<sequence>MPVTMREDQCIDGRDENGHFASGTSELGSYNTEESDTAVRRKRKFDPSNLSNQLDCVGIVATQYPCQMAKPGSEGVEVRRFVGAVPCVPLFLPVNNLTEFEWDRDQYLKEYWNNLKAALDAIYEQRPVARSIEYLFQTVNDICAIRNQTESLFRDLSEECRLHATKLLESLTQNENDTLTWLTNLNNIWCLFCRNMSMIRCIFLPLDRKLPKCGTIWHMGLKTFENVILLNRAVKERLVDGLLWLVKCERSGEQSNKVLVKSLFHMLSTVSVYSSLFEKRFLRTTEAYYEAEGRRLINEVDVPAFMNYVSETLQGEKERANFYVGSEAGSLVIGAAQRGLIGHHLSAMLEKGLNDMLDHFRIDQLHLLYKLCRHAPTGHETLCNAVCSYLTRMGKQLACNKEDEDGIIPELLNFKDKCDRIMGQSFENNELFLNSFRRGFEEVIISCPHKPAELIARFIDSKLRSGRVVMPEEDLDQLMDKVLVLFRFVPGKDMFEAFYQKYLAKRLLQSKSASFDAEKALLSKLKQECGSDFTAKLEAMFKDMHLSKELNSSFKQWLQSSKRKDRASIDMSVNVLTTGSWPSYPSSTVTLPADMQSYVERFQKFYADKHGGRVLSWQYSIGTCVVLANFGYKNEKELLVSTYQAIVLLLFNSRNELTFEEIRASTAIEDEELRRTLQSLACGKFRVILKHPMSKDVADTDKFTFNSKFQNKMRRIKINQIQTKETEKDKEHTYEQVRQGRVYQVDASTVRIMKMKKKLSHNALIAELSAQLRFQAKPNELKERIESMIEQALLLVFVSTYYFYVTFGALNDFPLSFMGNKSTKNHLENAQKTGVCQLSGCKLKKVPAQLLSCGTSLRSLNLRCNRLAELPSFISYFENLKHLTLDYNRLTFLPNEIGLLPKLEQLSVSNNMISALPETIGELKRLKLLNLSANCFTEFPTALFQMTQIDVIDLSCNKITCIPDGIETLGAVELNLNQNQLSSISESIASCNRLKVLRVEENCLAADDFWRKILSDSQISLLAVEGNLFDMRQFRELDGYQQYMERFTATKKKLV</sequence>
<dbReference type="Gene3D" id="1.10.10.10">
    <property type="entry name" value="Winged helix-like DNA-binding domain superfamily/Winged helix DNA-binding domain"/>
    <property type="match status" value="1"/>
</dbReference>
<dbReference type="OrthoDB" id="27073at2759"/>
<proteinExistence type="inferred from homology"/>
<dbReference type="InterPro" id="IPR059120">
    <property type="entry name" value="Cullin-like_AB"/>
</dbReference>
<dbReference type="InterPro" id="IPR036388">
    <property type="entry name" value="WH-like_DNA-bd_sf"/>
</dbReference>
<dbReference type="PROSITE" id="PS50069">
    <property type="entry name" value="CULLIN_2"/>
    <property type="match status" value="1"/>
</dbReference>
<dbReference type="InterPro" id="IPR036390">
    <property type="entry name" value="WH_DNA-bd_sf"/>
</dbReference>
<protein>
    <submittedName>
        <fullName evidence="9">Cullin 4B</fullName>
    </submittedName>
</protein>
<dbReference type="SUPFAM" id="SSF74788">
    <property type="entry name" value="Cullin repeat-like"/>
    <property type="match status" value="1"/>
</dbReference>
<feature type="region of interest" description="Disordered" evidence="7">
    <location>
        <begin position="12"/>
        <end position="33"/>
    </location>
</feature>
<evidence type="ECO:0000256" key="4">
    <source>
        <dbReference type="ARBA" id="ARBA00022786"/>
    </source>
</evidence>
<dbReference type="SUPFAM" id="SSF52058">
    <property type="entry name" value="L domain-like"/>
    <property type="match status" value="1"/>
</dbReference>
<dbReference type="Pfam" id="PF10557">
    <property type="entry name" value="Cullin_Nedd8"/>
    <property type="match status" value="1"/>
</dbReference>
<dbReference type="SMART" id="SM00182">
    <property type="entry name" value="CULLIN"/>
    <property type="match status" value="1"/>
</dbReference>
<keyword evidence="3" id="KW-0677">Repeat</keyword>
<dbReference type="GO" id="GO:0031625">
    <property type="term" value="F:ubiquitin protein ligase binding"/>
    <property type="evidence" value="ECO:0007669"/>
    <property type="project" value="InterPro"/>
</dbReference>
<gene>
    <name evidence="9" type="ORF">TTRE_0000620401</name>
</gene>
<evidence type="ECO:0000256" key="2">
    <source>
        <dbReference type="ARBA" id="ARBA00022614"/>
    </source>
</evidence>
<dbReference type="SMART" id="SM00369">
    <property type="entry name" value="LRR_TYP"/>
    <property type="match status" value="5"/>
</dbReference>
<dbReference type="FunFam" id="3.80.10.10:FF:000230">
    <property type="entry name" value="Leucine-rich repeat-containing protein 57"/>
    <property type="match status" value="1"/>
</dbReference>
<dbReference type="InterPro" id="IPR032675">
    <property type="entry name" value="LRR_dom_sf"/>
</dbReference>
<evidence type="ECO:0000256" key="5">
    <source>
        <dbReference type="PROSITE-ProRule" id="PRU00330"/>
    </source>
</evidence>
<dbReference type="InterPro" id="IPR001373">
    <property type="entry name" value="Cullin_N"/>
</dbReference>
<dbReference type="SUPFAM" id="SSF46785">
    <property type="entry name" value="Winged helix' DNA-binding domain"/>
    <property type="match status" value="1"/>
</dbReference>
<evidence type="ECO:0000256" key="7">
    <source>
        <dbReference type="SAM" id="MobiDB-lite"/>
    </source>
</evidence>
<organism evidence="9 10">
    <name type="scientific">Trichuris trichiura</name>
    <name type="common">Whipworm</name>
    <name type="synonym">Trichocephalus trichiurus</name>
    <dbReference type="NCBI Taxonomy" id="36087"/>
    <lineage>
        <taxon>Eukaryota</taxon>
        <taxon>Metazoa</taxon>
        <taxon>Ecdysozoa</taxon>
        <taxon>Nematoda</taxon>
        <taxon>Enoplea</taxon>
        <taxon>Dorylaimia</taxon>
        <taxon>Trichinellida</taxon>
        <taxon>Trichuridae</taxon>
        <taxon>Trichuris</taxon>
    </lineage>
</organism>
<dbReference type="SMART" id="SM00884">
    <property type="entry name" value="Cullin_Nedd8"/>
    <property type="match status" value="1"/>
</dbReference>
<dbReference type="InterPro" id="IPR003591">
    <property type="entry name" value="Leu-rich_rpt_typical-subtyp"/>
</dbReference>
<dbReference type="InterPro" id="IPR016159">
    <property type="entry name" value="Cullin_repeat-like_dom_sf"/>
</dbReference>
<feature type="compositionally biased region" description="Polar residues" evidence="7">
    <location>
        <begin position="22"/>
        <end position="32"/>
    </location>
</feature>
<dbReference type="PANTHER" id="PTHR11932">
    <property type="entry name" value="CULLIN"/>
    <property type="match status" value="1"/>
</dbReference>
<dbReference type="Pfam" id="PF13855">
    <property type="entry name" value="LRR_8"/>
    <property type="match status" value="1"/>
</dbReference>
<reference evidence="9" key="2">
    <citation type="submission" date="2014-03" db="EMBL/GenBank/DDBJ databases">
        <title>The whipworm genome and dual-species transcriptomics of an intimate host-pathogen interaction.</title>
        <authorList>
            <person name="Foth B.J."/>
            <person name="Tsai I.J."/>
            <person name="Reid A.J."/>
            <person name="Bancroft A.J."/>
            <person name="Nichol S."/>
            <person name="Tracey A."/>
            <person name="Holroyd N."/>
            <person name="Cotton J.A."/>
            <person name="Stanley E.J."/>
            <person name="Zarowiecki M."/>
            <person name="Liu J.Z."/>
            <person name="Huckvale T."/>
            <person name="Cooper P.J."/>
            <person name="Grencis R.K."/>
            <person name="Berriman M."/>
        </authorList>
    </citation>
    <scope>NUCLEOTIDE SEQUENCE [LARGE SCALE GENOMIC DNA]</scope>
</reference>
<dbReference type="SMART" id="SM00364">
    <property type="entry name" value="LRR_BAC"/>
    <property type="match status" value="3"/>
</dbReference>
<dbReference type="InterPro" id="IPR016158">
    <property type="entry name" value="Cullin_homology"/>
</dbReference>
<dbReference type="FunFam" id="1.20.1310.10:FF:000003">
    <property type="entry name" value="Cullin 4A"/>
    <property type="match status" value="1"/>
</dbReference>
<dbReference type="Gene3D" id="3.30.230.130">
    <property type="entry name" value="Cullin, Chain C, Domain 2"/>
    <property type="match status" value="1"/>
</dbReference>
<dbReference type="AlphaFoldDB" id="A0A077ZDI3"/>
<accession>A0A077ZDI3</accession>
<dbReference type="InterPro" id="IPR019559">
    <property type="entry name" value="Cullin_neddylation_domain"/>
</dbReference>
<evidence type="ECO:0000256" key="1">
    <source>
        <dbReference type="ARBA" id="ARBA00006019"/>
    </source>
</evidence>
<dbReference type="EMBL" id="HG806234">
    <property type="protein sequence ID" value="CDW57904.1"/>
    <property type="molecule type" value="Genomic_DNA"/>
</dbReference>
<dbReference type="FunFam" id="1.20.1310.10:FF:000001">
    <property type="entry name" value="Cullin 3"/>
    <property type="match status" value="1"/>
</dbReference>
<evidence type="ECO:0000313" key="9">
    <source>
        <dbReference type="EMBL" id="CDW57904.1"/>
    </source>
</evidence>
<dbReference type="GO" id="GO:0006511">
    <property type="term" value="P:ubiquitin-dependent protein catabolic process"/>
    <property type="evidence" value="ECO:0007669"/>
    <property type="project" value="InterPro"/>
</dbReference>
<reference evidence="9" key="1">
    <citation type="submission" date="2014-01" db="EMBL/GenBank/DDBJ databases">
        <authorList>
            <person name="Aslett M."/>
        </authorList>
    </citation>
    <scope>NUCLEOTIDE SEQUENCE</scope>
</reference>
<comment type="similarity">
    <text evidence="1 5 6">Belongs to the cullin family.</text>
</comment>
<feature type="domain" description="Cullin family profile" evidence="8">
    <location>
        <begin position="450"/>
        <end position="681"/>
    </location>
</feature>
<evidence type="ECO:0000256" key="6">
    <source>
        <dbReference type="RuleBase" id="RU003829"/>
    </source>
</evidence>
<evidence type="ECO:0000256" key="3">
    <source>
        <dbReference type="ARBA" id="ARBA00022737"/>
    </source>
</evidence>
<dbReference type="Gene3D" id="3.80.10.10">
    <property type="entry name" value="Ribonuclease Inhibitor"/>
    <property type="match status" value="1"/>
</dbReference>
<keyword evidence="10" id="KW-1185">Reference proteome</keyword>
<dbReference type="Gene3D" id="1.20.1310.10">
    <property type="entry name" value="Cullin Repeats"/>
    <property type="match status" value="4"/>
</dbReference>
<dbReference type="InterPro" id="IPR045093">
    <property type="entry name" value="Cullin"/>
</dbReference>
<evidence type="ECO:0000259" key="8">
    <source>
        <dbReference type="PROSITE" id="PS50069"/>
    </source>
</evidence>
<evidence type="ECO:0000313" key="10">
    <source>
        <dbReference type="Proteomes" id="UP000030665"/>
    </source>
</evidence>
<keyword evidence="2" id="KW-0433">Leucine-rich repeat</keyword>
<keyword evidence="4" id="KW-0833">Ubl conjugation pathway</keyword>
<dbReference type="STRING" id="36087.A0A077ZDI3"/>
<dbReference type="SUPFAM" id="SSF75632">
    <property type="entry name" value="Cullin homology domain"/>
    <property type="match status" value="1"/>
</dbReference>
<dbReference type="Proteomes" id="UP000030665">
    <property type="component" value="Unassembled WGS sequence"/>
</dbReference>
<dbReference type="Pfam" id="PF00888">
    <property type="entry name" value="Cullin"/>
    <property type="match status" value="1"/>
</dbReference>
<dbReference type="FunFam" id="3.30.230.130:FF:000001">
    <property type="entry name" value="Cullin 4A"/>
    <property type="match status" value="1"/>
</dbReference>
<dbReference type="InterPro" id="IPR036317">
    <property type="entry name" value="Cullin_homology_sf"/>
</dbReference>
<name>A0A077ZDI3_TRITR</name>
<dbReference type="Pfam" id="PF26557">
    <property type="entry name" value="Cullin_AB"/>
    <property type="match status" value="1"/>
</dbReference>